<evidence type="ECO:0000313" key="2">
    <source>
        <dbReference type="Proteomes" id="UP000298860"/>
    </source>
</evidence>
<gene>
    <name evidence="1" type="ORF">GTS_19540</name>
</gene>
<dbReference type="AlphaFoldDB" id="A0A4D4J1G1"/>
<protein>
    <recommendedName>
        <fullName evidence="3">Catalytic LigB subunit of aromatic ring-opening dioxygenase</fullName>
    </recommendedName>
</protein>
<dbReference type="EMBL" id="BJFL01000007">
    <property type="protein sequence ID" value="GDY30321.1"/>
    <property type="molecule type" value="Genomic_DNA"/>
</dbReference>
<name>A0A4D4J1G1_9PSEU</name>
<evidence type="ECO:0008006" key="3">
    <source>
        <dbReference type="Google" id="ProtNLM"/>
    </source>
</evidence>
<dbReference type="SUPFAM" id="SSF53213">
    <property type="entry name" value="LigB-like"/>
    <property type="match status" value="1"/>
</dbReference>
<accession>A0A4D4J1G1</accession>
<keyword evidence="2" id="KW-1185">Reference proteome</keyword>
<sequence length="235" mass="24194">MVPHPPLLVPELVAGAAAETEPLRRATVAVAAELAQVAGVWLAVGADPAGPVRIAPHTRGTFAGFGVDVPVTLSADGAAGEADPRLPLPALVAGWLRERAGAERVHADLVPPELPPADCVRLGERLAAEAGGPRPVGLLVLGEGSNQYAEHAQALPDPRAAPFDEQVRDALADADPRRLLDLDVAPAAELGAAGRAAWQVLAGAALASGHEWRGKHAELLNPFGVAYHIAVWDPA</sequence>
<dbReference type="Proteomes" id="UP000298860">
    <property type="component" value="Unassembled WGS sequence"/>
</dbReference>
<dbReference type="Gene3D" id="3.40.830.10">
    <property type="entry name" value="LigB-like"/>
    <property type="match status" value="1"/>
</dbReference>
<comment type="caution">
    <text evidence="1">The sequence shown here is derived from an EMBL/GenBank/DDBJ whole genome shotgun (WGS) entry which is preliminary data.</text>
</comment>
<proteinExistence type="predicted"/>
<organism evidence="1 2">
    <name type="scientific">Gandjariella thermophila</name>
    <dbReference type="NCBI Taxonomy" id="1931992"/>
    <lineage>
        <taxon>Bacteria</taxon>
        <taxon>Bacillati</taxon>
        <taxon>Actinomycetota</taxon>
        <taxon>Actinomycetes</taxon>
        <taxon>Pseudonocardiales</taxon>
        <taxon>Pseudonocardiaceae</taxon>
        <taxon>Gandjariella</taxon>
    </lineage>
</organism>
<evidence type="ECO:0000313" key="1">
    <source>
        <dbReference type="EMBL" id="GDY30321.1"/>
    </source>
</evidence>
<reference evidence="2" key="1">
    <citation type="submission" date="2019-04" db="EMBL/GenBank/DDBJ databases">
        <title>Draft genome sequence of Pseudonocardiaceae bacterium SL3-2-4.</title>
        <authorList>
            <person name="Ningsih F."/>
            <person name="Yokota A."/>
            <person name="Sakai Y."/>
            <person name="Nanatani K."/>
            <person name="Yabe S."/>
            <person name="Oetari A."/>
            <person name="Sjamsuridzal W."/>
        </authorList>
    </citation>
    <scope>NUCLEOTIDE SEQUENCE [LARGE SCALE GENOMIC DNA]</scope>
    <source>
        <strain evidence="2">SL3-2-4</strain>
    </source>
</reference>